<feature type="region of interest" description="Disordered" evidence="1">
    <location>
        <begin position="476"/>
        <end position="507"/>
    </location>
</feature>
<reference evidence="2 3" key="1">
    <citation type="journal article" date="2016" name="Mol. Biol. Evol.">
        <title>Comparative Genomics of Early-Diverging Mushroom-Forming Fungi Provides Insights into the Origins of Lignocellulose Decay Capabilities.</title>
        <authorList>
            <person name="Nagy L.G."/>
            <person name="Riley R."/>
            <person name="Tritt A."/>
            <person name="Adam C."/>
            <person name="Daum C."/>
            <person name="Floudas D."/>
            <person name="Sun H."/>
            <person name="Yadav J.S."/>
            <person name="Pangilinan J."/>
            <person name="Larsson K.H."/>
            <person name="Matsuura K."/>
            <person name="Barry K."/>
            <person name="Labutti K."/>
            <person name="Kuo R."/>
            <person name="Ohm R.A."/>
            <person name="Bhattacharya S.S."/>
            <person name="Shirouzu T."/>
            <person name="Yoshinaga Y."/>
            <person name="Martin F.M."/>
            <person name="Grigoriev I.V."/>
            <person name="Hibbett D.S."/>
        </authorList>
    </citation>
    <scope>NUCLEOTIDE SEQUENCE [LARGE SCALE GENOMIC DNA]</scope>
    <source>
        <strain evidence="2 3">L-15889</strain>
    </source>
</reference>
<feature type="compositionally biased region" description="Polar residues" evidence="1">
    <location>
        <begin position="351"/>
        <end position="361"/>
    </location>
</feature>
<feature type="compositionally biased region" description="Low complexity" evidence="1">
    <location>
        <begin position="426"/>
        <end position="449"/>
    </location>
</feature>
<feature type="non-terminal residue" evidence="2">
    <location>
        <position position="1"/>
    </location>
</feature>
<feature type="compositionally biased region" description="Polar residues" evidence="1">
    <location>
        <begin position="308"/>
        <end position="317"/>
    </location>
</feature>
<protein>
    <submittedName>
        <fullName evidence="2">Uncharacterized protein</fullName>
    </submittedName>
</protein>
<dbReference type="EMBL" id="KV429035">
    <property type="protein sequence ID" value="KZT73743.1"/>
    <property type="molecule type" value="Genomic_DNA"/>
</dbReference>
<feature type="compositionally biased region" description="Low complexity" evidence="1">
    <location>
        <begin position="369"/>
        <end position="382"/>
    </location>
</feature>
<feature type="compositionally biased region" description="Basic and acidic residues" evidence="1">
    <location>
        <begin position="484"/>
        <end position="500"/>
    </location>
</feature>
<proteinExistence type="predicted"/>
<dbReference type="AlphaFoldDB" id="A0A165TPD0"/>
<dbReference type="Proteomes" id="UP000076727">
    <property type="component" value="Unassembled WGS sequence"/>
</dbReference>
<organism evidence="2 3">
    <name type="scientific">Daedalea quercina L-15889</name>
    <dbReference type="NCBI Taxonomy" id="1314783"/>
    <lineage>
        <taxon>Eukaryota</taxon>
        <taxon>Fungi</taxon>
        <taxon>Dikarya</taxon>
        <taxon>Basidiomycota</taxon>
        <taxon>Agaricomycotina</taxon>
        <taxon>Agaricomycetes</taxon>
        <taxon>Polyporales</taxon>
        <taxon>Fomitopsis</taxon>
    </lineage>
</organism>
<evidence type="ECO:0000256" key="1">
    <source>
        <dbReference type="SAM" id="MobiDB-lite"/>
    </source>
</evidence>
<sequence>MSRLHKEVIQRLSGNEETRSLALHFLSTASLYTGPGTGYDLREGVSGLPAMCTYLASEESGNGDVAEKVAQTASCLAPKVWRTALKTVRGALQAAAAKQQEDEARPLVYEDLIAQNRLGRAAFVATNMNDIEKALLKTGLLPQEFHPPNDVLKVSIFVWVCHNLMRMKKITPEAILQEYDVPRRDYDDIADILESSCQSAAQKVRRKVEELRARKLVNSTTSATPTTQPNTSPERSPSASPSRPAVVAGGGRGASLSPHKTPTHKRKVAFAELDDVDPDLLDTPSKRPRTASPAKPKPTPAGAHAESAQPSISSATLVPNPDAISPSKASRPAAPQPPPLAALTMPKPSIFPSTKAASAQSPLDLLAQRSSSRSPFNSSSPGRPEPAVRPQTRSQTGTTPRPAPPAPVAGPSTPSRQGRPPKVDGAACTPTTPARTTPAQKRTPAALAALDDEEEDRPRRFRHVFLDQIQWFQRDPRAGQWRSAESRKDKGSDTLAEARKGRQACTL</sequence>
<feature type="compositionally biased region" description="Low complexity" evidence="1">
    <location>
        <begin position="219"/>
        <end position="247"/>
    </location>
</feature>
<gene>
    <name evidence="2" type="ORF">DAEQUDRAFT_807950</name>
</gene>
<keyword evidence="3" id="KW-1185">Reference proteome</keyword>
<evidence type="ECO:0000313" key="2">
    <source>
        <dbReference type="EMBL" id="KZT73743.1"/>
    </source>
</evidence>
<dbReference type="OrthoDB" id="3358956at2759"/>
<evidence type="ECO:0000313" key="3">
    <source>
        <dbReference type="Proteomes" id="UP000076727"/>
    </source>
</evidence>
<dbReference type="STRING" id="1314783.A0A165TPD0"/>
<name>A0A165TPD0_9APHY</name>
<feature type="compositionally biased region" description="Low complexity" evidence="1">
    <location>
        <begin position="323"/>
        <end position="333"/>
    </location>
</feature>
<feature type="region of interest" description="Disordered" evidence="1">
    <location>
        <begin position="212"/>
        <end position="458"/>
    </location>
</feature>
<accession>A0A165TPD0</accession>